<dbReference type="RefSeq" id="WP_073295528.1">
    <property type="nucleotide sequence ID" value="NZ_FQUF01000005.1"/>
</dbReference>
<dbReference type="InterPro" id="IPR037041">
    <property type="entry name" value="Trigger_fac_C_sf"/>
</dbReference>
<dbReference type="GO" id="GO:0015031">
    <property type="term" value="P:protein transport"/>
    <property type="evidence" value="ECO:0007669"/>
    <property type="project" value="UniProtKB-UniRule"/>
</dbReference>
<evidence type="ECO:0000256" key="2">
    <source>
        <dbReference type="ARBA" id="ARBA00005464"/>
    </source>
</evidence>
<evidence type="ECO:0000256" key="12">
    <source>
        <dbReference type="HAMAP-Rule" id="MF_00303"/>
    </source>
</evidence>
<keyword evidence="7 12" id="KW-0143">Chaperone</keyword>
<dbReference type="SUPFAM" id="SSF54534">
    <property type="entry name" value="FKBP-like"/>
    <property type="match status" value="1"/>
</dbReference>
<evidence type="ECO:0000256" key="15">
    <source>
        <dbReference type="SAM" id="Coils"/>
    </source>
</evidence>
<dbReference type="GO" id="GO:0005737">
    <property type="term" value="C:cytoplasm"/>
    <property type="evidence" value="ECO:0007669"/>
    <property type="project" value="UniProtKB-SubCell"/>
</dbReference>
<keyword evidence="6 12" id="KW-0697">Rotamase</keyword>
<dbReference type="NCBIfam" id="TIGR00115">
    <property type="entry name" value="tig"/>
    <property type="match status" value="1"/>
</dbReference>
<evidence type="ECO:0000313" key="18">
    <source>
        <dbReference type="Proteomes" id="UP000184128"/>
    </source>
</evidence>
<dbReference type="GO" id="GO:0044183">
    <property type="term" value="F:protein folding chaperone"/>
    <property type="evidence" value="ECO:0007669"/>
    <property type="project" value="TreeGrafter"/>
</dbReference>
<keyword evidence="18" id="KW-1185">Reference proteome</keyword>
<dbReference type="FunFam" id="3.10.50.40:FF:000001">
    <property type="entry name" value="Trigger factor"/>
    <property type="match status" value="1"/>
</dbReference>
<dbReference type="Gene3D" id="1.10.3120.10">
    <property type="entry name" value="Trigger factor, C-terminal domain"/>
    <property type="match status" value="1"/>
</dbReference>
<feature type="coiled-coil region" evidence="15">
    <location>
        <begin position="255"/>
        <end position="293"/>
    </location>
</feature>
<dbReference type="EC" id="5.2.1.8" evidence="3 12"/>
<evidence type="ECO:0000256" key="8">
    <source>
        <dbReference type="ARBA" id="ARBA00023235"/>
    </source>
</evidence>
<dbReference type="OrthoDB" id="9767721at2"/>
<evidence type="ECO:0000256" key="13">
    <source>
        <dbReference type="PROSITE-ProRule" id="PRU00277"/>
    </source>
</evidence>
<keyword evidence="8 12" id="KW-0413">Isomerase</keyword>
<evidence type="ECO:0000256" key="7">
    <source>
        <dbReference type="ARBA" id="ARBA00023186"/>
    </source>
</evidence>
<dbReference type="InterPro" id="IPR008880">
    <property type="entry name" value="Trigger_fac_C"/>
</dbReference>
<comment type="catalytic activity">
    <reaction evidence="1 12 13">
        <text>[protein]-peptidylproline (omega=180) = [protein]-peptidylproline (omega=0)</text>
        <dbReference type="Rhea" id="RHEA:16237"/>
        <dbReference type="Rhea" id="RHEA-COMP:10747"/>
        <dbReference type="Rhea" id="RHEA-COMP:10748"/>
        <dbReference type="ChEBI" id="CHEBI:83833"/>
        <dbReference type="ChEBI" id="CHEBI:83834"/>
        <dbReference type="EC" id="5.2.1.8"/>
    </reaction>
</comment>
<proteinExistence type="inferred from homology"/>
<dbReference type="Pfam" id="PF05697">
    <property type="entry name" value="Trigger_N"/>
    <property type="match status" value="1"/>
</dbReference>
<evidence type="ECO:0000256" key="3">
    <source>
        <dbReference type="ARBA" id="ARBA00013194"/>
    </source>
</evidence>
<evidence type="ECO:0000256" key="5">
    <source>
        <dbReference type="ARBA" id="ARBA00022618"/>
    </source>
</evidence>
<comment type="subcellular location">
    <subcellularLocation>
        <location evidence="12">Cytoplasm</location>
    </subcellularLocation>
    <text evidence="12">About half TF is bound to the ribosome near the polypeptide exit tunnel while the other half is free in the cytoplasm.</text>
</comment>
<organism evidence="17 18">
    <name type="scientific">Atopostipes suicloacalis DSM 15692</name>
    <dbReference type="NCBI Taxonomy" id="1121025"/>
    <lineage>
        <taxon>Bacteria</taxon>
        <taxon>Bacillati</taxon>
        <taxon>Bacillota</taxon>
        <taxon>Bacilli</taxon>
        <taxon>Lactobacillales</taxon>
        <taxon>Carnobacteriaceae</taxon>
        <taxon>Atopostipes</taxon>
    </lineage>
</organism>
<dbReference type="STRING" id="1121025.SAMN02745249_00405"/>
<dbReference type="EMBL" id="FQUF01000005">
    <property type="protein sequence ID" value="SHE42616.1"/>
    <property type="molecule type" value="Genomic_DNA"/>
</dbReference>
<dbReference type="GO" id="GO:0003755">
    <property type="term" value="F:peptidyl-prolyl cis-trans isomerase activity"/>
    <property type="evidence" value="ECO:0007669"/>
    <property type="project" value="UniProtKB-UniRule"/>
</dbReference>
<dbReference type="SUPFAM" id="SSF102735">
    <property type="entry name" value="Trigger factor ribosome-binding domain"/>
    <property type="match status" value="1"/>
</dbReference>
<evidence type="ECO:0000313" key="17">
    <source>
        <dbReference type="EMBL" id="SHE42616.1"/>
    </source>
</evidence>
<evidence type="ECO:0000256" key="1">
    <source>
        <dbReference type="ARBA" id="ARBA00000971"/>
    </source>
</evidence>
<dbReference type="InterPro" id="IPR027304">
    <property type="entry name" value="Trigger_fact/SurA_dom_sf"/>
</dbReference>
<comment type="function">
    <text evidence="10 12">Involved in protein export. Acts as a chaperone by maintaining the newly synthesized protein in an open conformation. Functions as a peptidyl-prolyl cis-trans isomerase.</text>
</comment>
<dbReference type="GO" id="GO:0051301">
    <property type="term" value="P:cell division"/>
    <property type="evidence" value="ECO:0007669"/>
    <property type="project" value="UniProtKB-KW"/>
</dbReference>
<dbReference type="PROSITE" id="PS50059">
    <property type="entry name" value="FKBP_PPIASE"/>
    <property type="match status" value="1"/>
</dbReference>
<dbReference type="PANTHER" id="PTHR30560">
    <property type="entry name" value="TRIGGER FACTOR CHAPERONE AND PEPTIDYL-PROLYL CIS/TRANS ISOMERASE"/>
    <property type="match status" value="1"/>
</dbReference>
<reference evidence="17 18" key="1">
    <citation type="submission" date="2016-11" db="EMBL/GenBank/DDBJ databases">
        <authorList>
            <person name="Jaros S."/>
            <person name="Januszkiewicz K."/>
            <person name="Wedrychowicz H."/>
        </authorList>
    </citation>
    <scope>NUCLEOTIDE SEQUENCE [LARGE SCALE GENOMIC DNA]</scope>
    <source>
        <strain evidence="17 18">DSM 15692</strain>
    </source>
</reference>
<evidence type="ECO:0000256" key="9">
    <source>
        <dbReference type="ARBA" id="ARBA00023306"/>
    </source>
</evidence>
<evidence type="ECO:0000256" key="14">
    <source>
        <dbReference type="RuleBase" id="RU003914"/>
    </source>
</evidence>
<dbReference type="PANTHER" id="PTHR30560:SF3">
    <property type="entry name" value="TRIGGER FACTOR-LIKE PROTEIN TIG, CHLOROPLASTIC"/>
    <property type="match status" value="1"/>
</dbReference>
<dbReference type="Proteomes" id="UP000184128">
    <property type="component" value="Unassembled WGS sequence"/>
</dbReference>
<keyword evidence="12" id="KW-0963">Cytoplasm</keyword>
<dbReference type="InterPro" id="IPR036611">
    <property type="entry name" value="Trigger_fac_ribosome-bd_sf"/>
</dbReference>
<dbReference type="HAMAP" id="MF_00303">
    <property type="entry name" value="Trigger_factor_Tig"/>
    <property type="match status" value="1"/>
</dbReference>
<evidence type="ECO:0000256" key="4">
    <source>
        <dbReference type="ARBA" id="ARBA00016902"/>
    </source>
</evidence>
<protein>
    <recommendedName>
        <fullName evidence="4 12">Trigger factor</fullName>
        <shortName evidence="12">TF</shortName>
        <ecNumber evidence="3 12">5.2.1.8</ecNumber>
    </recommendedName>
    <alternativeName>
        <fullName evidence="11 12">PPIase</fullName>
    </alternativeName>
</protein>
<feature type="domain" description="PPIase FKBP-type" evidence="16">
    <location>
        <begin position="163"/>
        <end position="248"/>
    </location>
</feature>
<feature type="coiled-coil region" evidence="15">
    <location>
        <begin position="370"/>
        <end position="397"/>
    </location>
</feature>
<dbReference type="Pfam" id="PF00254">
    <property type="entry name" value="FKBP_C"/>
    <property type="match status" value="1"/>
</dbReference>
<comment type="domain">
    <text evidence="12">Consists of 3 domains; the N-terminus binds the ribosome, the middle domain has PPIase activity, while the C-terminus has intrinsic chaperone activity on its own.</text>
</comment>
<gene>
    <name evidence="12" type="primary">tig</name>
    <name evidence="17" type="ORF">SAMN02745249_00405</name>
</gene>
<dbReference type="Pfam" id="PF05698">
    <property type="entry name" value="Trigger_C"/>
    <property type="match status" value="1"/>
</dbReference>
<evidence type="ECO:0000256" key="6">
    <source>
        <dbReference type="ARBA" id="ARBA00023110"/>
    </source>
</evidence>
<comment type="similarity">
    <text evidence="2 12 14">Belongs to the FKBP-type PPIase family. Tig subfamily.</text>
</comment>
<dbReference type="InterPro" id="IPR008881">
    <property type="entry name" value="Trigger_fac_ribosome-bd_bac"/>
</dbReference>
<keyword evidence="15" id="KW-0175">Coiled coil</keyword>
<dbReference type="InterPro" id="IPR001179">
    <property type="entry name" value="PPIase_FKBP_dom"/>
</dbReference>
<dbReference type="GO" id="GO:0043022">
    <property type="term" value="F:ribosome binding"/>
    <property type="evidence" value="ECO:0007669"/>
    <property type="project" value="TreeGrafter"/>
</dbReference>
<dbReference type="AlphaFoldDB" id="A0A1M4TDR2"/>
<keyword evidence="5 12" id="KW-0132">Cell division</keyword>
<sequence>MTINFEKTGPVTGELKFSIDRENVEKGLNKTFNQVKGSLQIPGFRKGRVPRKLFNQMYGEESLYEDTLNDIFPTAYAEALEEVDEEVVGQPSIKDISWESGKDWELEVEVSLKPEVELGQYKDLEVTKNDREVTDEDVEESLENRRTQFAELVIKEDAPAEEGDTVVIDYEGSVDGEVFEGGSATNYSLELGSDSFIPGFEDQLIGAETGSEVEVKVTFPEDYQAEELAGKEAIFNVTVHEIKTKELPELDDEFAKDVDDEVETIDELRENIREELETTRQQYADEARDEEAIRKAVENAEIPEIPHDMVHEEVHRQMDMFYNNLQQQGMTPEMYFNITQTSEADLHDQFEVGAEDSVRTNLVIEAIVEAEGLAATEEEQEKEINELAEQYNLSVEQVREVLSPELLTRDIAMKKAVDLISSSAKEVLEPVEDEDASEE</sequence>
<dbReference type="GO" id="GO:0043335">
    <property type="term" value="P:protein unfolding"/>
    <property type="evidence" value="ECO:0007669"/>
    <property type="project" value="TreeGrafter"/>
</dbReference>
<evidence type="ECO:0000256" key="10">
    <source>
        <dbReference type="ARBA" id="ARBA00024849"/>
    </source>
</evidence>
<dbReference type="Gene3D" id="3.10.50.40">
    <property type="match status" value="1"/>
</dbReference>
<dbReference type="InterPro" id="IPR005215">
    <property type="entry name" value="Trig_fac"/>
</dbReference>
<evidence type="ECO:0000259" key="16">
    <source>
        <dbReference type="PROSITE" id="PS50059"/>
    </source>
</evidence>
<accession>A0A1M4TDR2</accession>
<keyword evidence="9 12" id="KW-0131">Cell cycle</keyword>
<evidence type="ECO:0000256" key="11">
    <source>
        <dbReference type="ARBA" id="ARBA00029986"/>
    </source>
</evidence>
<dbReference type="SUPFAM" id="SSF109998">
    <property type="entry name" value="Triger factor/SurA peptide-binding domain-like"/>
    <property type="match status" value="1"/>
</dbReference>
<name>A0A1M4TDR2_9LACT</name>
<dbReference type="Gene3D" id="3.30.70.1050">
    <property type="entry name" value="Trigger factor ribosome-binding domain"/>
    <property type="match status" value="1"/>
</dbReference>
<dbReference type="InterPro" id="IPR046357">
    <property type="entry name" value="PPIase_dom_sf"/>
</dbReference>
<dbReference type="PIRSF" id="PIRSF003095">
    <property type="entry name" value="Trigger_factor"/>
    <property type="match status" value="1"/>
</dbReference>
<dbReference type="GO" id="GO:0051083">
    <property type="term" value="P:'de novo' cotranslational protein folding"/>
    <property type="evidence" value="ECO:0007669"/>
    <property type="project" value="TreeGrafter"/>
</dbReference>